<keyword evidence="2" id="KW-0812">Transmembrane</keyword>
<gene>
    <name evidence="3" type="ORF">FA10DRAFT_303494</name>
</gene>
<feature type="region of interest" description="Disordered" evidence="1">
    <location>
        <begin position="93"/>
        <end position="115"/>
    </location>
</feature>
<evidence type="ECO:0000256" key="1">
    <source>
        <dbReference type="SAM" id="MobiDB-lite"/>
    </source>
</evidence>
<evidence type="ECO:0000313" key="3">
    <source>
        <dbReference type="EMBL" id="PWN88538.1"/>
    </source>
</evidence>
<evidence type="ECO:0000313" key="4">
    <source>
        <dbReference type="Proteomes" id="UP000245768"/>
    </source>
</evidence>
<evidence type="ECO:0000256" key="2">
    <source>
        <dbReference type="SAM" id="Phobius"/>
    </source>
</evidence>
<accession>A0A316YIT5</accession>
<protein>
    <submittedName>
        <fullName evidence="3">Uncharacterized protein</fullName>
    </submittedName>
</protein>
<keyword evidence="4" id="KW-1185">Reference proteome</keyword>
<dbReference type="RefSeq" id="XP_025375736.1">
    <property type="nucleotide sequence ID" value="XM_025525247.1"/>
</dbReference>
<feature type="compositionally biased region" description="Low complexity" evidence="1">
    <location>
        <begin position="95"/>
        <end position="109"/>
    </location>
</feature>
<keyword evidence="2" id="KW-0472">Membrane</keyword>
<dbReference type="GeneID" id="37047163"/>
<feature type="transmembrane region" description="Helical" evidence="2">
    <location>
        <begin position="31"/>
        <end position="50"/>
    </location>
</feature>
<organism evidence="3 4">
    <name type="scientific">Acaromyces ingoldii</name>
    <dbReference type="NCBI Taxonomy" id="215250"/>
    <lineage>
        <taxon>Eukaryota</taxon>
        <taxon>Fungi</taxon>
        <taxon>Dikarya</taxon>
        <taxon>Basidiomycota</taxon>
        <taxon>Ustilaginomycotina</taxon>
        <taxon>Exobasidiomycetes</taxon>
        <taxon>Exobasidiales</taxon>
        <taxon>Cryptobasidiaceae</taxon>
        <taxon>Acaromyces</taxon>
    </lineage>
</organism>
<dbReference type="Proteomes" id="UP000245768">
    <property type="component" value="Unassembled WGS sequence"/>
</dbReference>
<keyword evidence="2" id="KW-1133">Transmembrane helix</keyword>
<reference evidence="3" key="1">
    <citation type="journal article" date="2018" name="Mol. Biol. Evol.">
        <title>Broad Genomic Sampling Reveals a Smut Pathogenic Ancestry of the Fungal Clade Ustilaginomycotina.</title>
        <authorList>
            <person name="Kijpornyongpan T."/>
            <person name="Mondo S.J."/>
            <person name="Barry K."/>
            <person name="Sandor L."/>
            <person name="Lee J."/>
            <person name="Lipzen A."/>
            <person name="Pangilinan J."/>
            <person name="LaButti K."/>
            <person name="Hainaut M."/>
            <person name="Henrissat B."/>
            <person name="Grigoriev I.V."/>
            <person name="Spatafora J.W."/>
            <person name="Aime M.C."/>
        </authorList>
    </citation>
    <scope>NUCLEOTIDE SEQUENCE [LARGE SCALE GENOMIC DNA]</scope>
    <source>
        <strain evidence="3">MCA 4198</strain>
    </source>
</reference>
<name>A0A316YIT5_9BASI</name>
<sequence length="364" mass="39460">MSAVVTSGGGAPSSQAPSTRPRNVKVEAGPIAGLVVGVVFVCALCILLVCMHSKRRKRKQAQAQQWGAHPYDIKTKSQVLPLHLDHYSLEKHAQTGSMSSSPTHSSFDTSYHKQDDLSVPSPAILTPPSRPYQMPLAAAPAMVPYFAQMPAHLSHAHPGRNELSAGGRGMGGGLVAPEMLRQVSDAPSDLSMPRTVSRQGSFVNDGDEVAPSGFFLETRQANRLQLPPDGSPRTSDGGHGWWDTSIIDLRLEIDEGDEPRRSDDGRALSPFRPQIPIVKTTPPSLLLLTPPNPPWPHTPNLPYTPSAHNTPIVTPGRRVRSPSMESLQQREFRNAFHLVTANGTCVPMTSVPSPSVELRRTPFF</sequence>
<dbReference type="InParanoid" id="A0A316YIT5"/>
<dbReference type="AlphaFoldDB" id="A0A316YIT5"/>
<proteinExistence type="predicted"/>
<feature type="region of interest" description="Disordered" evidence="1">
    <location>
        <begin position="1"/>
        <end position="22"/>
    </location>
</feature>
<dbReference type="EMBL" id="KZ819638">
    <property type="protein sequence ID" value="PWN88538.1"/>
    <property type="molecule type" value="Genomic_DNA"/>
</dbReference>